<evidence type="ECO:0000313" key="2">
    <source>
        <dbReference type="Proteomes" id="UP001285352"/>
    </source>
</evidence>
<protein>
    <submittedName>
        <fullName evidence="1">Uncharacterized protein</fullName>
    </submittedName>
</protein>
<accession>A0ABU4V2C8</accession>
<keyword evidence="2" id="KW-1185">Reference proteome</keyword>
<reference evidence="1 2" key="1">
    <citation type="submission" date="2023-11" db="EMBL/GenBank/DDBJ databases">
        <title>Lentzea sokolovensis, sp. nov., Lentzea kristufkii, sp. nov., and Lentzea miocenensis, sp. nov., rare actinobacteria from Sokolov Coal Basin, Miocene lacustrine sediment, Czech Republic.</title>
        <authorList>
            <person name="Lara A."/>
            <person name="Kotroba L."/>
            <person name="Nouioui I."/>
            <person name="Neumann-Schaal M."/>
            <person name="Mast Y."/>
            <person name="Chronakova A."/>
        </authorList>
    </citation>
    <scope>NUCLEOTIDE SEQUENCE [LARGE SCALE GENOMIC DNA]</scope>
    <source>
        <strain evidence="1 2">BCCO 10_0061</strain>
    </source>
</reference>
<sequence length="57" mass="6586">MTTSNRFARQQQFPQVAGVRLPRLPPLAGVPERRSVVPIEWFRRMPNGGTVYLRPPR</sequence>
<proteinExistence type="predicted"/>
<evidence type="ECO:0000313" key="1">
    <source>
        <dbReference type="EMBL" id="MDX8145941.1"/>
    </source>
</evidence>
<comment type="caution">
    <text evidence="1">The sequence shown here is derived from an EMBL/GenBank/DDBJ whole genome shotgun (WGS) entry which is preliminary data.</text>
</comment>
<dbReference type="EMBL" id="JAXAVU010000011">
    <property type="protein sequence ID" value="MDX8145941.1"/>
    <property type="molecule type" value="Genomic_DNA"/>
</dbReference>
<name>A0ABU4V2C8_9PSEU</name>
<dbReference type="Proteomes" id="UP001285352">
    <property type="component" value="Unassembled WGS sequence"/>
</dbReference>
<organism evidence="1 2">
    <name type="scientific">Lentzea sokolovensis</name>
    <dbReference type="NCBI Taxonomy" id="3095429"/>
    <lineage>
        <taxon>Bacteria</taxon>
        <taxon>Bacillati</taxon>
        <taxon>Actinomycetota</taxon>
        <taxon>Actinomycetes</taxon>
        <taxon>Pseudonocardiales</taxon>
        <taxon>Pseudonocardiaceae</taxon>
        <taxon>Lentzea</taxon>
    </lineage>
</organism>
<dbReference type="RefSeq" id="WP_319978058.1">
    <property type="nucleotide sequence ID" value="NZ_JAXAVU010000011.1"/>
</dbReference>
<gene>
    <name evidence="1" type="ORF">SK854_27790</name>
</gene>